<evidence type="ECO:0000256" key="2">
    <source>
        <dbReference type="SAM" id="Phobius"/>
    </source>
</evidence>
<dbReference type="Proteomes" id="UP000817658">
    <property type="component" value="Chromosome 1"/>
</dbReference>
<keyword evidence="2" id="KW-0472">Membrane</keyword>
<feature type="compositionally biased region" description="Basic and acidic residues" evidence="1">
    <location>
        <begin position="113"/>
        <end position="128"/>
    </location>
</feature>
<dbReference type="EMBL" id="AP003074">
    <property type="protein sequence ID" value="BAE95819.1"/>
    <property type="molecule type" value="Genomic_DNA"/>
</dbReference>
<reference evidence="3" key="1">
    <citation type="journal article" date="2002" name="Nature">
        <title>The genome sequence and structure of rice chromosome 1.</title>
        <authorList>
            <person name="Sasaki T."/>
            <person name="Matsumoto T."/>
            <person name="Yamamoto K."/>
            <person name="Sakata K."/>
            <person name="Baba T."/>
            <person name="Katayose Y."/>
            <person name="Wu J."/>
            <person name="Niimura Y."/>
            <person name="Cheng Z."/>
            <person name="Nagamura Y."/>
            <person name="Antonio B.A."/>
            <person name="Kanamori H."/>
            <person name="Hosokawa S."/>
            <person name="Masukawa M."/>
            <person name="Arikawa K."/>
            <person name="Chiden Y."/>
            <person name="Hayashi M."/>
            <person name="Okamoto M."/>
            <person name="Ando T."/>
            <person name="Aoki H."/>
            <person name="Arita K."/>
            <person name="Hamada M."/>
            <person name="Harada C."/>
            <person name="Hijishita S."/>
            <person name="Honda M."/>
            <person name="Ichikawa Y."/>
            <person name="Idonuma A."/>
            <person name="Iijima M."/>
            <person name="Ikeda M."/>
            <person name="Ikeno M."/>
            <person name="Itoh S."/>
            <person name="Itoh T."/>
            <person name="Itoh Y."/>
            <person name="Itoh Y."/>
            <person name="Iwabuchi A."/>
            <person name="Kamiya K."/>
            <person name="Karasawa W."/>
            <person name="Katagiri S."/>
            <person name="Kikuta A."/>
            <person name="Kobayashi N."/>
            <person name="Kono I."/>
            <person name="Machita K."/>
            <person name="Maehara T."/>
            <person name="Mizuno H."/>
            <person name="Mizubayashi T."/>
            <person name="Mukai Y."/>
            <person name="Nagasaki H."/>
            <person name="Nakashima M."/>
            <person name="Nakama Y."/>
            <person name="Nakamichi Y."/>
            <person name="Nakamura M."/>
            <person name="Namiki N."/>
            <person name="Negishi M."/>
            <person name="Ohta I."/>
            <person name="Ono N."/>
            <person name="Saji S."/>
            <person name="Sakai K."/>
            <person name="Shibata M."/>
            <person name="Shimokawa T."/>
            <person name="Shomura A."/>
            <person name="Song J."/>
            <person name="Takazaki Y."/>
            <person name="Terasawa K."/>
            <person name="Tsuji K."/>
            <person name="Waki K."/>
            <person name="Yamagata H."/>
            <person name="Yamane H."/>
            <person name="Yoshiki S."/>
            <person name="Yoshihara R."/>
            <person name="Yukawa K."/>
            <person name="Zhong H."/>
            <person name="Iwama H."/>
            <person name="Endo T."/>
            <person name="Ito H."/>
            <person name="Hahn J.H."/>
            <person name="Kim H.I."/>
            <person name="Eun M.Y."/>
            <person name="Yano M."/>
            <person name="Jiang J."/>
            <person name="Gojobori T."/>
        </authorList>
    </citation>
    <scope>NUCLEOTIDE SEQUENCE [LARGE SCALE GENOMIC DNA]</scope>
</reference>
<name>A0A9K3Y7Z0_ORYSJ</name>
<accession>A0A9K3Y7Z0</accession>
<feature type="transmembrane region" description="Helical" evidence="2">
    <location>
        <begin position="167"/>
        <end position="197"/>
    </location>
</feature>
<protein>
    <submittedName>
        <fullName evidence="3">Uncharacterized protein</fullName>
    </submittedName>
</protein>
<keyword evidence="2" id="KW-1133">Transmembrane helix</keyword>
<sequence>MRAHAARERITGRGAHAGRVHLPRRRSARPATHPPAVYPRRQPPAKYISSSGYLSKSMSCADCGVQKIKLSPKHLEGDKLATIHGAAGVTTEDDHDPSQQVAGASGSLFRASTPHEEQIRHKKPHEEQPNSNKSIPPPLAACPSWNSIFLLQRDNVRCMDEQLAMRLLLPGLLIGLAVVALILPVLLLLLMVLVMVVRVRQLTGGIGAADLVVELAERLCGEHADVAVL</sequence>
<feature type="compositionally biased region" description="Basic and acidic residues" evidence="1">
    <location>
        <begin position="1"/>
        <end position="11"/>
    </location>
</feature>
<feature type="compositionally biased region" description="Basic residues" evidence="1">
    <location>
        <begin position="16"/>
        <end position="28"/>
    </location>
</feature>
<proteinExistence type="predicted"/>
<organism evidence="3">
    <name type="scientific">Oryza sativa subsp. japonica</name>
    <name type="common">Rice</name>
    <dbReference type="NCBI Taxonomy" id="39947"/>
    <lineage>
        <taxon>Eukaryota</taxon>
        <taxon>Viridiplantae</taxon>
        <taxon>Streptophyta</taxon>
        <taxon>Embryophyta</taxon>
        <taxon>Tracheophyta</taxon>
        <taxon>Spermatophyta</taxon>
        <taxon>Magnoliopsida</taxon>
        <taxon>Liliopsida</taxon>
        <taxon>Poales</taxon>
        <taxon>Poaceae</taxon>
        <taxon>BOP clade</taxon>
        <taxon>Oryzoideae</taxon>
        <taxon>Oryzeae</taxon>
        <taxon>Oryzinae</taxon>
        <taxon>Oryza</taxon>
        <taxon>Oryza sativa</taxon>
    </lineage>
</organism>
<feature type="region of interest" description="Disordered" evidence="1">
    <location>
        <begin position="1"/>
        <end position="45"/>
    </location>
</feature>
<keyword evidence="2" id="KW-0812">Transmembrane</keyword>
<evidence type="ECO:0000313" key="3">
    <source>
        <dbReference type="EMBL" id="BAE95819.1"/>
    </source>
</evidence>
<feature type="region of interest" description="Disordered" evidence="1">
    <location>
        <begin position="112"/>
        <end position="136"/>
    </location>
</feature>
<dbReference type="SMR" id="A0A9K3Y7Z0"/>
<dbReference type="AlphaFoldDB" id="A0A9K3Y7Z0"/>
<evidence type="ECO:0000256" key="1">
    <source>
        <dbReference type="SAM" id="MobiDB-lite"/>
    </source>
</evidence>
<gene>
    <name evidence="3" type="primary">OSJNBa0004G10.17</name>
</gene>